<dbReference type="InterPro" id="IPR011333">
    <property type="entry name" value="SKP1/BTB/POZ_sf"/>
</dbReference>
<dbReference type="SMART" id="SM00612">
    <property type="entry name" value="Kelch"/>
    <property type="match status" value="6"/>
</dbReference>
<dbReference type="RefSeq" id="XP_019625472.1">
    <property type="nucleotide sequence ID" value="XM_019769913.1"/>
</dbReference>
<dbReference type="PANTHER" id="PTHR45632">
    <property type="entry name" value="LD33804P"/>
    <property type="match status" value="1"/>
</dbReference>
<feature type="compositionally biased region" description="Low complexity" evidence="3">
    <location>
        <begin position="645"/>
        <end position="661"/>
    </location>
</feature>
<dbReference type="InterPro" id="IPR056737">
    <property type="entry name" value="Beta-prop_ATRN-MKLN-like"/>
</dbReference>
<dbReference type="Gene3D" id="1.25.40.420">
    <property type="match status" value="1"/>
</dbReference>
<dbReference type="InterPro" id="IPR006652">
    <property type="entry name" value="Kelch_1"/>
</dbReference>
<dbReference type="KEGG" id="bbel:109470822"/>
<evidence type="ECO:0000259" key="4">
    <source>
        <dbReference type="PROSITE" id="PS50097"/>
    </source>
</evidence>
<evidence type="ECO:0000313" key="5">
    <source>
        <dbReference type="Proteomes" id="UP000515135"/>
    </source>
</evidence>
<dbReference type="PROSITE" id="PS50097">
    <property type="entry name" value="BTB"/>
    <property type="match status" value="1"/>
</dbReference>
<dbReference type="OrthoDB" id="45365at2759"/>
<dbReference type="Pfam" id="PF07707">
    <property type="entry name" value="BACK"/>
    <property type="match status" value="1"/>
</dbReference>
<sequence length="879" mass="97057">MASKQVSFTTASRSAESYTSLREKLRSMRSQSARSSAAPWTRKHAPKKAEEPTTAFVLDDHPQELQAGAQSFWREDFFQDACVIVEDKSFLVHRLVLASYSAYFRNIFMVDQEANEDGMFEITLSGVQAKVADNVIQSMYTSRLNLSSTNVFDVLELADGLKYTVAVQACTKYLRDNLNLENCLRTMSLAISYHLDDLKEDSGKFAADRFEEVKNTAGFIALEWYTLRDFIARDDLRVTRELQVFQAVVSWLQKDRAKREKWAVRLMENVRFPLMTPNEVVDNVESVGFLMSAPEFQELVKEATHYHLTPLRQSILQSPRTNPRSSVRLPAVLGIGGTGKNGGVITCFSPASGEWRTFTKMETVARHHHAVAVLGGFVYIVGGEELGKSKSVLSTACRYDPRTGEWLTVASMNKCRQSFQLGVLDDFLYAVGGRVTNQESLSDVERYNPQVDQWEDVAPISTPRRQVAVATHNRRLYAMGGSGHNRISNKLERYNPLTNHWEQKRPLLTNRFSASLQPVGGRLYLVGGVTVVKGHTVVGVDVVDSYNPNLDQWTRLTPMSVPRSEAGCATLDGKIYVVGGYDWCANKIVDLVECYDVEKDEWSAVASYPNRGTGIACCSTILLRLPEGSAESDGTSLTSVTGRETSATGTGVTSATGTVTGLENTETSSEKDSPSKARGSLRSAAVSRSRRELQAEARGKLKRLSSKHKAEEEEEEAGNSTEEEWEVMSGSRPGQGKSFSALVQPSTTYRICVTRRAAVLRTRRELATMAAQPAPGVVSSGSGAAVVGTSGAAVPSPVEMPVDIPFLWTKCLRSMFDDYRTRCICPVGCVCGHVADVLLRVRTLHILGRRRLGGLGRLGRALTSLRRDRRLCHGDVNGC</sequence>
<feature type="region of interest" description="Disordered" evidence="3">
    <location>
        <begin position="1"/>
        <end position="51"/>
    </location>
</feature>
<dbReference type="Gene3D" id="3.30.710.10">
    <property type="entry name" value="Potassium Channel Kv1.1, Chain A"/>
    <property type="match status" value="1"/>
</dbReference>
<proteinExistence type="predicted"/>
<name>A0A6P4Z326_BRABE</name>
<dbReference type="SMART" id="SM00225">
    <property type="entry name" value="BTB"/>
    <property type="match status" value="1"/>
</dbReference>
<dbReference type="GeneID" id="109470822"/>
<keyword evidence="5" id="KW-1185">Reference proteome</keyword>
<feature type="compositionally biased region" description="Low complexity" evidence="3">
    <location>
        <begin position="677"/>
        <end position="687"/>
    </location>
</feature>
<keyword evidence="2" id="KW-0677">Repeat</keyword>
<keyword evidence="1" id="KW-0880">Kelch repeat</keyword>
<dbReference type="SMART" id="SM00875">
    <property type="entry name" value="BACK"/>
    <property type="match status" value="1"/>
</dbReference>
<gene>
    <name evidence="6" type="primary">LOC109470822</name>
</gene>
<feature type="compositionally biased region" description="Polar residues" evidence="3">
    <location>
        <begin position="1"/>
        <end position="20"/>
    </location>
</feature>
<accession>A0A6P4Z326</accession>
<dbReference type="Pfam" id="PF24981">
    <property type="entry name" value="Beta-prop_ATRN-LZTR1"/>
    <property type="match status" value="1"/>
</dbReference>
<feature type="compositionally biased region" description="Polar residues" evidence="3">
    <location>
        <begin position="632"/>
        <end position="644"/>
    </location>
</feature>
<evidence type="ECO:0000256" key="2">
    <source>
        <dbReference type="ARBA" id="ARBA00022737"/>
    </source>
</evidence>
<dbReference type="Pfam" id="PF00651">
    <property type="entry name" value="BTB"/>
    <property type="match status" value="1"/>
</dbReference>
<organism evidence="5 6">
    <name type="scientific">Branchiostoma belcheri</name>
    <name type="common">Amphioxus</name>
    <dbReference type="NCBI Taxonomy" id="7741"/>
    <lineage>
        <taxon>Eukaryota</taxon>
        <taxon>Metazoa</taxon>
        <taxon>Chordata</taxon>
        <taxon>Cephalochordata</taxon>
        <taxon>Leptocardii</taxon>
        <taxon>Amphioxiformes</taxon>
        <taxon>Branchiostomatidae</taxon>
        <taxon>Branchiostoma</taxon>
    </lineage>
</organism>
<evidence type="ECO:0000313" key="6">
    <source>
        <dbReference type="RefSeq" id="XP_019625472.1"/>
    </source>
</evidence>
<dbReference type="SUPFAM" id="SSF54695">
    <property type="entry name" value="POZ domain"/>
    <property type="match status" value="1"/>
</dbReference>
<dbReference type="Proteomes" id="UP000515135">
    <property type="component" value="Unplaced"/>
</dbReference>
<reference evidence="6" key="1">
    <citation type="submission" date="2025-08" db="UniProtKB">
        <authorList>
            <consortium name="RefSeq"/>
        </authorList>
    </citation>
    <scope>IDENTIFICATION</scope>
    <source>
        <tissue evidence="6">Gonad</tissue>
    </source>
</reference>
<evidence type="ECO:0000256" key="3">
    <source>
        <dbReference type="SAM" id="MobiDB-lite"/>
    </source>
</evidence>
<dbReference type="AlphaFoldDB" id="A0A6P4Z326"/>
<evidence type="ECO:0000256" key="1">
    <source>
        <dbReference type="ARBA" id="ARBA00022441"/>
    </source>
</evidence>
<dbReference type="PANTHER" id="PTHR45632:SF10">
    <property type="entry name" value="BTB DOMAIN-CONTAINING PROTEIN"/>
    <property type="match status" value="1"/>
</dbReference>
<dbReference type="Gene3D" id="2.120.10.80">
    <property type="entry name" value="Kelch-type beta propeller"/>
    <property type="match status" value="1"/>
</dbReference>
<dbReference type="InterPro" id="IPR000210">
    <property type="entry name" value="BTB/POZ_dom"/>
</dbReference>
<feature type="domain" description="BTB" evidence="4">
    <location>
        <begin position="79"/>
        <end position="148"/>
    </location>
</feature>
<dbReference type="InterPro" id="IPR015915">
    <property type="entry name" value="Kelch-typ_b-propeller"/>
</dbReference>
<protein>
    <submittedName>
        <fullName evidence="6">Kelch-like protein 26</fullName>
    </submittedName>
</protein>
<feature type="compositionally biased region" description="Basic and acidic residues" evidence="3">
    <location>
        <begin position="689"/>
        <end position="699"/>
    </location>
</feature>
<feature type="compositionally biased region" description="Low complexity" evidence="3">
    <location>
        <begin position="28"/>
        <end position="38"/>
    </location>
</feature>
<dbReference type="SUPFAM" id="SSF117281">
    <property type="entry name" value="Kelch motif"/>
    <property type="match status" value="1"/>
</dbReference>
<feature type="region of interest" description="Disordered" evidence="3">
    <location>
        <begin position="629"/>
        <end position="737"/>
    </location>
</feature>
<dbReference type="FunFam" id="1.25.40.420:FF:000001">
    <property type="entry name" value="Kelch-like family member 12"/>
    <property type="match status" value="1"/>
</dbReference>
<feature type="compositionally biased region" description="Acidic residues" evidence="3">
    <location>
        <begin position="712"/>
        <end position="726"/>
    </location>
</feature>
<dbReference type="InterPro" id="IPR011705">
    <property type="entry name" value="BACK"/>
</dbReference>